<evidence type="ECO:0000313" key="3">
    <source>
        <dbReference type="EMBL" id="EKX53401.1"/>
    </source>
</evidence>
<keyword evidence="1" id="KW-0862">Zinc</keyword>
<dbReference type="GeneID" id="17309954"/>
<dbReference type="KEGG" id="gtt:GUITHDRAFT_161039"/>
<dbReference type="SUPFAM" id="SSF57850">
    <property type="entry name" value="RING/U-box"/>
    <property type="match status" value="2"/>
</dbReference>
<dbReference type="OMA" id="PQENDWD"/>
<dbReference type="AlphaFoldDB" id="L1JXV7"/>
<reference evidence="3 5" key="1">
    <citation type="journal article" date="2012" name="Nature">
        <title>Algal genomes reveal evolutionary mosaicism and the fate of nucleomorphs.</title>
        <authorList>
            <consortium name="DOE Joint Genome Institute"/>
            <person name="Curtis B.A."/>
            <person name="Tanifuji G."/>
            <person name="Burki F."/>
            <person name="Gruber A."/>
            <person name="Irimia M."/>
            <person name="Maruyama S."/>
            <person name="Arias M.C."/>
            <person name="Ball S.G."/>
            <person name="Gile G.H."/>
            <person name="Hirakawa Y."/>
            <person name="Hopkins J.F."/>
            <person name="Kuo A."/>
            <person name="Rensing S.A."/>
            <person name="Schmutz J."/>
            <person name="Symeonidi A."/>
            <person name="Elias M."/>
            <person name="Eveleigh R.J."/>
            <person name="Herman E.K."/>
            <person name="Klute M.J."/>
            <person name="Nakayama T."/>
            <person name="Obornik M."/>
            <person name="Reyes-Prieto A."/>
            <person name="Armbrust E.V."/>
            <person name="Aves S.J."/>
            <person name="Beiko R.G."/>
            <person name="Coutinho P."/>
            <person name="Dacks J.B."/>
            <person name="Durnford D.G."/>
            <person name="Fast N.M."/>
            <person name="Green B.R."/>
            <person name="Grisdale C.J."/>
            <person name="Hempel F."/>
            <person name="Henrissat B."/>
            <person name="Hoppner M.P."/>
            <person name="Ishida K."/>
            <person name="Kim E."/>
            <person name="Koreny L."/>
            <person name="Kroth P.G."/>
            <person name="Liu Y."/>
            <person name="Malik S.B."/>
            <person name="Maier U.G."/>
            <person name="McRose D."/>
            <person name="Mock T."/>
            <person name="Neilson J.A."/>
            <person name="Onodera N.T."/>
            <person name="Poole A.M."/>
            <person name="Pritham E.J."/>
            <person name="Richards T.A."/>
            <person name="Rocap G."/>
            <person name="Roy S.W."/>
            <person name="Sarai C."/>
            <person name="Schaack S."/>
            <person name="Shirato S."/>
            <person name="Slamovits C.H."/>
            <person name="Spencer D.F."/>
            <person name="Suzuki S."/>
            <person name="Worden A.Z."/>
            <person name="Zauner S."/>
            <person name="Barry K."/>
            <person name="Bell C."/>
            <person name="Bharti A.K."/>
            <person name="Crow J.A."/>
            <person name="Grimwood J."/>
            <person name="Kramer R."/>
            <person name="Lindquist E."/>
            <person name="Lucas S."/>
            <person name="Salamov A."/>
            <person name="McFadden G.I."/>
            <person name="Lane C.E."/>
            <person name="Keeling P.J."/>
            <person name="Gray M.W."/>
            <person name="Grigoriev I.V."/>
            <person name="Archibald J.M."/>
        </authorList>
    </citation>
    <scope>NUCLEOTIDE SEQUENCE</scope>
    <source>
        <strain evidence="3 5">CCMP2712</strain>
    </source>
</reference>
<dbReference type="Pfam" id="PF17123">
    <property type="entry name" value="zf-RING_11"/>
    <property type="match status" value="1"/>
</dbReference>
<protein>
    <recommendedName>
        <fullName evidence="2">RING-type domain-containing protein</fullName>
    </recommendedName>
</protein>
<dbReference type="EMBL" id="JH992970">
    <property type="protein sequence ID" value="EKX53401.1"/>
    <property type="molecule type" value="Genomic_DNA"/>
</dbReference>
<dbReference type="Gene3D" id="3.30.40.10">
    <property type="entry name" value="Zinc/RING finger domain, C3HC4 (zinc finger)"/>
    <property type="match status" value="2"/>
</dbReference>
<gene>
    <name evidence="3" type="ORF">GUITHDRAFT_161039</name>
</gene>
<reference evidence="5" key="2">
    <citation type="submission" date="2012-11" db="EMBL/GenBank/DDBJ databases">
        <authorList>
            <person name="Kuo A."/>
            <person name="Curtis B.A."/>
            <person name="Tanifuji G."/>
            <person name="Burki F."/>
            <person name="Gruber A."/>
            <person name="Irimia M."/>
            <person name="Maruyama S."/>
            <person name="Arias M.C."/>
            <person name="Ball S.G."/>
            <person name="Gile G.H."/>
            <person name="Hirakawa Y."/>
            <person name="Hopkins J.F."/>
            <person name="Rensing S.A."/>
            <person name="Schmutz J."/>
            <person name="Symeonidi A."/>
            <person name="Elias M."/>
            <person name="Eveleigh R.J."/>
            <person name="Herman E.K."/>
            <person name="Klute M.J."/>
            <person name="Nakayama T."/>
            <person name="Obornik M."/>
            <person name="Reyes-Prieto A."/>
            <person name="Armbrust E.V."/>
            <person name="Aves S.J."/>
            <person name="Beiko R.G."/>
            <person name="Coutinho P."/>
            <person name="Dacks J.B."/>
            <person name="Durnford D.G."/>
            <person name="Fast N.M."/>
            <person name="Green B.R."/>
            <person name="Grisdale C."/>
            <person name="Hempe F."/>
            <person name="Henrissat B."/>
            <person name="Hoppner M.P."/>
            <person name="Ishida K.-I."/>
            <person name="Kim E."/>
            <person name="Koreny L."/>
            <person name="Kroth P.G."/>
            <person name="Liu Y."/>
            <person name="Malik S.-B."/>
            <person name="Maier U.G."/>
            <person name="McRose D."/>
            <person name="Mock T."/>
            <person name="Neilson J.A."/>
            <person name="Onodera N.T."/>
            <person name="Poole A.M."/>
            <person name="Pritham E.J."/>
            <person name="Richards T.A."/>
            <person name="Rocap G."/>
            <person name="Roy S.W."/>
            <person name="Sarai C."/>
            <person name="Schaack S."/>
            <person name="Shirato S."/>
            <person name="Slamovits C.H."/>
            <person name="Spencer D.F."/>
            <person name="Suzuki S."/>
            <person name="Worden A.Z."/>
            <person name="Zauner S."/>
            <person name="Barry K."/>
            <person name="Bell C."/>
            <person name="Bharti A.K."/>
            <person name="Crow J.A."/>
            <person name="Grimwood J."/>
            <person name="Kramer R."/>
            <person name="Lindquist E."/>
            <person name="Lucas S."/>
            <person name="Salamov A."/>
            <person name="McFadden G.I."/>
            <person name="Lane C.E."/>
            <person name="Keeling P.J."/>
            <person name="Gray M.W."/>
            <person name="Grigoriev I.V."/>
            <person name="Archibald J.M."/>
        </authorList>
    </citation>
    <scope>NUCLEOTIDE SEQUENCE</scope>
    <source>
        <strain evidence="5">CCMP2712</strain>
    </source>
</reference>
<dbReference type="EnsemblProtists" id="EKX53401">
    <property type="protein sequence ID" value="EKX53401"/>
    <property type="gene ID" value="GUITHDRAFT_161039"/>
</dbReference>
<dbReference type="CDD" id="cd16677">
    <property type="entry name" value="RING-H2_RNF32_rpt1"/>
    <property type="match status" value="1"/>
</dbReference>
<dbReference type="PaxDb" id="55529-EKX53401"/>
<dbReference type="PROSITE" id="PS50096">
    <property type="entry name" value="IQ"/>
    <property type="match status" value="1"/>
</dbReference>
<sequence length="351" mass="39912">MAAREKSASLMAAAMQDHFMRSLKVDISASGRIRTRKPKVKKQEELCSLMDDKQDKADKEDLSLAQKLGLVPAPPSKLTREEWMSVAERSRQGAGVLLSGRELKLLLRRGRQDSCNDCAICRESFRADAQVILSCSHVFHQDCLASFERFAGAKSCPLCRMKNYEKRLFEDGRRNWEKVCAVKLQAVWRGHAGRKIFNHLVETVVPTDPEKRRQFYYKRMEKLSARLFSALDAERDQDLDDLFRESELALQFSRGVFGHSAGAGCGGVGERRRGEEVDWEMVEARALQRDEQDCAICLCDLGGPSKKKVLTSCSHLFHANCLESFERFSSAMAEVDSLCPCCRSKYEKRFY</sequence>
<dbReference type="PROSITE" id="PS50089">
    <property type="entry name" value="ZF_RING_2"/>
    <property type="match status" value="2"/>
</dbReference>
<evidence type="ECO:0000313" key="4">
    <source>
        <dbReference type="EnsemblProtists" id="EKX53401"/>
    </source>
</evidence>
<dbReference type="RefSeq" id="XP_005840381.1">
    <property type="nucleotide sequence ID" value="XM_005840324.1"/>
</dbReference>
<dbReference type="InterPro" id="IPR001841">
    <property type="entry name" value="Znf_RING"/>
</dbReference>
<dbReference type="eggNOG" id="KOG0800">
    <property type="taxonomic scope" value="Eukaryota"/>
</dbReference>
<keyword evidence="1" id="KW-0479">Metal-binding</keyword>
<dbReference type="CDD" id="cd16678">
    <property type="entry name" value="RING-H2_RNF32_rpt2"/>
    <property type="match status" value="1"/>
</dbReference>
<proteinExistence type="predicted"/>
<dbReference type="PANTHER" id="PTHR14991:SF0">
    <property type="entry name" value="RING FINGER PROTEIN 32"/>
    <property type="match status" value="1"/>
</dbReference>
<dbReference type="STRING" id="905079.L1JXV7"/>
<reference evidence="4" key="3">
    <citation type="submission" date="2016-03" db="UniProtKB">
        <authorList>
            <consortium name="EnsemblProtists"/>
        </authorList>
    </citation>
    <scope>IDENTIFICATION</scope>
</reference>
<dbReference type="PANTHER" id="PTHR14991">
    <property type="entry name" value="RING FINGER PROTEIN 32"/>
    <property type="match status" value="1"/>
</dbReference>
<keyword evidence="5" id="KW-1185">Reference proteome</keyword>
<evidence type="ECO:0000313" key="5">
    <source>
        <dbReference type="Proteomes" id="UP000011087"/>
    </source>
</evidence>
<name>L1JXV7_GUITC</name>
<dbReference type="OrthoDB" id="8062037at2759"/>
<accession>L1JXV7</accession>
<dbReference type="InterPro" id="IPR013083">
    <property type="entry name" value="Znf_RING/FYVE/PHD"/>
</dbReference>
<dbReference type="Pfam" id="PF13639">
    <property type="entry name" value="zf-RING_2"/>
    <property type="match status" value="1"/>
</dbReference>
<feature type="domain" description="RING-type" evidence="2">
    <location>
        <begin position="294"/>
        <end position="343"/>
    </location>
</feature>
<organism evidence="3">
    <name type="scientific">Guillardia theta (strain CCMP2712)</name>
    <name type="common">Cryptophyte</name>
    <dbReference type="NCBI Taxonomy" id="905079"/>
    <lineage>
        <taxon>Eukaryota</taxon>
        <taxon>Cryptophyceae</taxon>
        <taxon>Pyrenomonadales</taxon>
        <taxon>Geminigeraceae</taxon>
        <taxon>Guillardia</taxon>
    </lineage>
</organism>
<evidence type="ECO:0000259" key="2">
    <source>
        <dbReference type="PROSITE" id="PS50089"/>
    </source>
</evidence>
<dbReference type="SMART" id="SM00184">
    <property type="entry name" value="RING"/>
    <property type="match status" value="2"/>
</dbReference>
<feature type="domain" description="RING-type" evidence="2">
    <location>
        <begin position="118"/>
        <end position="160"/>
    </location>
</feature>
<dbReference type="HOGENOM" id="CLU_064517_0_0_1"/>
<keyword evidence="1" id="KW-0863">Zinc-finger</keyword>
<dbReference type="GO" id="GO:0008270">
    <property type="term" value="F:zinc ion binding"/>
    <property type="evidence" value="ECO:0007669"/>
    <property type="project" value="UniProtKB-KW"/>
</dbReference>
<evidence type="ECO:0000256" key="1">
    <source>
        <dbReference type="PROSITE-ProRule" id="PRU00175"/>
    </source>
</evidence>
<dbReference type="Proteomes" id="UP000011087">
    <property type="component" value="Unassembled WGS sequence"/>
</dbReference>
<dbReference type="InterPro" id="IPR042862">
    <property type="entry name" value="RNF32"/>
</dbReference>